<organism evidence="4 5">
    <name type="scientific">Thyridium curvatum</name>
    <dbReference type="NCBI Taxonomy" id="1093900"/>
    <lineage>
        <taxon>Eukaryota</taxon>
        <taxon>Fungi</taxon>
        <taxon>Dikarya</taxon>
        <taxon>Ascomycota</taxon>
        <taxon>Pezizomycotina</taxon>
        <taxon>Sordariomycetes</taxon>
        <taxon>Sordariomycetidae</taxon>
        <taxon>Thyridiales</taxon>
        <taxon>Thyridiaceae</taxon>
        <taxon>Thyridium</taxon>
    </lineage>
</organism>
<dbReference type="InterPro" id="IPR055170">
    <property type="entry name" value="GFO_IDH_MocA-like_dom"/>
</dbReference>
<evidence type="ECO:0000313" key="4">
    <source>
        <dbReference type="EMBL" id="TPX11256.1"/>
    </source>
</evidence>
<dbReference type="AlphaFoldDB" id="A0A507AWY7"/>
<keyword evidence="5" id="KW-1185">Reference proteome</keyword>
<dbReference type="EMBL" id="SKBQ01000004">
    <property type="protein sequence ID" value="TPX11256.1"/>
    <property type="molecule type" value="Genomic_DNA"/>
</dbReference>
<dbReference type="STRING" id="1093900.A0A507AWY7"/>
<dbReference type="InParanoid" id="A0A507AWY7"/>
<protein>
    <recommendedName>
        <fullName evidence="6">Oxidoreductase</fullName>
    </recommendedName>
</protein>
<dbReference type="InterPro" id="IPR051450">
    <property type="entry name" value="Gfo/Idh/MocA_Oxidoreductases"/>
</dbReference>
<name>A0A507AWY7_9PEZI</name>
<dbReference type="PANTHER" id="PTHR43377:SF1">
    <property type="entry name" value="BILIVERDIN REDUCTASE A"/>
    <property type="match status" value="1"/>
</dbReference>
<dbReference type="Proteomes" id="UP000319257">
    <property type="component" value="Unassembled WGS sequence"/>
</dbReference>
<accession>A0A507AWY7</accession>
<dbReference type="PANTHER" id="PTHR43377">
    <property type="entry name" value="BILIVERDIN REDUCTASE A"/>
    <property type="match status" value="1"/>
</dbReference>
<dbReference type="Pfam" id="PF01408">
    <property type="entry name" value="GFO_IDH_MocA"/>
    <property type="match status" value="1"/>
</dbReference>
<comment type="caution">
    <text evidence="4">The sequence shown here is derived from an EMBL/GenBank/DDBJ whole genome shotgun (WGS) entry which is preliminary data.</text>
</comment>
<evidence type="ECO:0000256" key="1">
    <source>
        <dbReference type="ARBA" id="ARBA00010928"/>
    </source>
</evidence>
<dbReference type="SUPFAM" id="SSF55347">
    <property type="entry name" value="Glyceraldehyde-3-phosphate dehydrogenase-like, C-terminal domain"/>
    <property type="match status" value="1"/>
</dbReference>
<feature type="domain" description="GFO/IDH/MocA-like oxidoreductase" evidence="3">
    <location>
        <begin position="136"/>
        <end position="272"/>
    </location>
</feature>
<proteinExistence type="inferred from homology"/>
<evidence type="ECO:0000259" key="2">
    <source>
        <dbReference type="Pfam" id="PF01408"/>
    </source>
</evidence>
<dbReference type="Gene3D" id="3.40.50.720">
    <property type="entry name" value="NAD(P)-binding Rossmann-like Domain"/>
    <property type="match status" value="1"/>
</dbReference>
<evidence type="ECO:0008006" key="6">
    <source>
        <dbReference type="Google" id="ProtNLM"/>
    </source>
</evidence>
<dbReference type="Gene3D" id="3.30.360.10">
    <property type="entry name" value="Dihydrodipicolinate Reductase, domain 2"/>
    <property type="match status" value="1"/>
</dbReference>
<comment type="similarity">
    <text evidence="1">Belongs to the Gfo/Idh/MocA family.</text>
</comment>
<feature type="domain" description="Gfo/Idh/MocA-like oxidoreductase N-terminal" evidence="2">
    <location>
        <begin position="9"/>
        <end position="127"/>
    </location>
</feature>
<dbReference type="InterPro" id="IPR000683">
    <property type="entry name" value="Gfo/Idh/MocA-like_OxRdtase_N"/>
</dbReference>
<evidence type="ECO:0000259" key="3">
    <source>
        <dbReference type="Pfam" id="PF22725"/>
    </source>
</evidence>
<dbReference type="GeneID" id="41968521"/>
<dbReference type="GO" id="GO:0000166">
    <property type="term" value="F:nucleotide binding"/>
    <property type="evidence" value="ECO:0007669"/>
    <property type="project" value="InterPro"/>
</dbReference>
<dbReference type="OrthoDB" id="446809at2759"/>
<sequence>MSPSPSSKVRFAVIGTGLIGPRHAQTVAKHKEADLVAIVDPAPAGANVAKQLDVTYYKSISDLVQSTDKPDAAIISTPNHTHVAVARELAAAGIHILIEKPVSTDIPSGEALVKELDKSPIKALVGHHRRWNSYMVAAKRIVDSGKLGTVLAVNGLWTSYKPLDYFDPPAEWRKLRTGGVVYLNMVHEVDLLHFLFGPISSVHAEHTMAQRGFEAKEGAALTLRFKSGVVASFILSDHAPSPYNFEAGTGENHLIPKTGQDFYRVFGTNGCLSVPDMTVWSYKGATKSWHSELNQERLPVTEDTPFDNQLGHFVQVIRGQQAPSCTVQAGLAALIVCEAIDKAMQDNSTVEIVDYML</sequence>
<gene>
    <name evidence="4" type="ORF">E0L32_001074</name>
</gene>
<reference evidence="4 5" key="1">
    <citation type="submission" date="2019-06" db="EMBL/GenBank/DDBJ databases">
        <title>Draft genome sequence of the filamentous fungus Phialemoniopsis curvata isolated from diesel fuel.</title>
        <authorList>
            <person name="Varaljay V.A."/>
            <person name="Lyon W.J."/>
            <person name="Crouch A.L."/>
            <person name="Drake C.E."/>
            <person name="Hollomon J.M."/>
            <person name="Nadeau L.J."/>
            <person name="Nunn H.S."/>
            <person name="Stevenson B.S."/>
            <person name="Bojanowski C.L."/>
            <person name="Crookes-Goodson W.J."/>
        </authorList>
    </citation>
    <scope>NUCLEOTIDE SEQUENCE [LARGE SCALE GENOMIC DNA]</scope>
    <source>
        <strain evidence="4 5">D216</strain>
    </source>
</reference>
<dbReference type="InterPro" id="IPR036291">
    <property type="entry name" value="NAD(P)-bd_dom_sf"/>
</dbReference>
<dbReference type="Pfam" id="PF22725">
    <property type="entry name" value="GFO_IDH_MocA_C3"/>
    <property type="match status" value="1"/>
</dbReference>
<dbReference type="RefSeq" id="XP_030992967.1">
    <property type="nucleotide sequence ID" value="XM_031133440.1"/>
</dbReference>
<evidence type="ECO:0000313" key="5">
    <source>
        <dbReference type="Proteomes" id="UP000319257"/>
    </source>
</evidence>
<dbReference type="SUPFAM" id="SSF51735">
    <property type="entry name" value="NAD(P)-binding Rossmann-fold domains"/>
    <property type="match status" value="1"/>
</dbReference>